<dbReference type="AlphaFoldDB" id="A0A8J2BH00"/>
<sequence length="178" mass="19874">MAEHQAVALVVAGSNPVGRPSLLGDCIPCGWVVPWPVTTNADRFKEFLDSFMGCFSRFLPNLVGEVLQEACPSISENVCLGIAFRSLPQPGMDLARIVHLECSSGWKKSQMRRKEKAVLVWDEWMNEGKRTAFSRIIYPRKFVVGNDFPRGLEAGIMMDPVSNNGRVTYFQDGHRKVG</sequence>
<dbReference type="Proteomes" id="UP000663859">
    <property type="component" value="Unassembled WGS sequence"/>
</dbReference>
<organism evidence="1 2">
    <name type="scientific">Candidatus Methylacidithermus pantelleriae</name>
    <dbReference type="NCBI Taxonomy" id="2744239"/>
    <lineage>
        <taxon>Bacteria</taxon>
        <taxon>Pseudomonadati</taxon>
        <taxon>Verrucomicrobiota</taxon>
        <taxon>Methylacidiphilae</taxon>
        <taxon>Methylacidiphilales</taxon>
        <taxon>Methylacidiphilaceae</taxon>
        <taxon>Candidatus Methylacidithermus</taxon>
    </lineage>
</organism>
<proteinExistence type="predicted"/>
<comment type="caution">
    <text evidence="1">The sequence shown here is derived from an EMBL/GenBank/DDBJ whole genome shotgun (WGS) entry which is preliminary data.</text>
</comment>
<accession>A0A8J2BH00</accession>
<keyword evidence="2" id="KW-1185">Reference proteome</keyword>
<gene>
    <name evidence="1" type="ORF">MPNT_10051</name>
</gene>
<reference evidence="1" key="1">
    <citation type="submission" date="2021-02" db="EMBL/GenBank/DDBJ databases">
        <authorList>
            <person name="Cremers G."/>
            <person name="Picone N."/>
        </authorList>
    </citation>
    <scope>NUCLEOTIDE SEQUENCE</scope>
    <source>
        <strain evidence="1">PQ17</strain>
    </source>
</reference>
<dbReference type="EMBL" id="CAJNOB010000001">
    <property type="protein sequence ID" value="CAF0688920.1"/>
    <property type="molecule type" value="Genomic_DNA"/>
</dbReference>
<evidence type="ECO:0000313" key="1">
    <source>
        <dbReference type="EMBL" id="CAF0688920.1"/>
    </source>
</evidence>
<protein>
    <submittedName>
        <fullName evidence="1">Uncharacterized protein</fullName>
    </submittedName>
</protein>
<name>A0A8J2BH00_9BACT</name>
<evidence type="ECO:0000313" key="2">
    <source>
        <dbReference type="Proteomes" id="UP000663859"/>
    </source>
</evidence>